<gene>
    <name evidence="1" type="ORF">UW63_C0055G0006</name>
</gene>
<accession>A0A0G1JDS2</accession>
<organism evidence="1 2">
    <name type="scientific">Candidatus Uhrbacteria bacterium GW2011_GWF2_44_350</name>
    <dbReference type="NCBI Taxonomy" id="1619000"/>
    <lineage>
        <taxon>Bacteria</taxon>
        <taxon>Candidatus Uhriibacteriota</taxon>
    </lineage>
</organism>
<dbReference type="Proteomes" id="UP000034154">
    <property type="component" value="Unassembled WGS sequence"/>
</dbReference>
<evidence type="ECO:0000313" key="1">
    <source>
        <dbReference type="EMBL" id="KKT69533.1"/>
    </source>
</evidence>
<protein>
    <submittedName>
        <fullName evidence="1">Uncharacterized protein</fullName>
    </submittedName>
</protein>
<evidence type="ECO:0000313" key="2">
    <source>
        <dbReference type="Proteomes" id="UP000034154"/>
    </source>
</evidence>
<sequence length="131" mass="14640">SPSQVPHRGGGGQDARVAFPTGCGLAGLELGYRTEQRVPLGPSFFLKRFPLRFHALEWTDARFILRRNSRQKMSDRFKARGWSGGWFEELDAVGIKAFGFGFETIQSLNASMPKNRIPSALFLSHLMNAVI</sequence>
<reference evidence="1 2" key="1">
    <citation type="journal article" date="2015" name="Nature">
        <title>rRNA introns, odd ribosomes, and small enigmatic genomes across a large radiation of phyla.</title>
        <authorList>
            <person name="Brown C.T."/>
            <person name="Hug L.A."/>
            <person name="Thomas B.C."/>
            <person name="Sharon I."/>
            <person name="Castelle C.J."/>
            <person name="Singh A."/>
            <person name="Wilkins M.J."/>
            <person name="Williams K.H."/>
            <person name="Banfield J.F."/>
        </authorList>
    </citation>
    <scope>NUCLEOTIDE SEQUENCE [LARGE SCALE GENOMIC DNA]</scope>
</reference>
<feature type="non-terminal residue" evidence="1">
    <location>
        <position position="1"/>
    </location>
</feature>
<name>A0A0G1JDS2_9BACT</name>
<dbReference type="AlphaFoldDB" id="A0A0G1JDS2"/>
<proteinExistence type="predicted"/>
<comment type="caution">
    <text evidence="1">The sequence shown here is derived from an EMBL/GenBank/DDBJ whole genome shotgun (WGS) entry which is preliminary data.</text>
</comment>
<dbReference type="EMBL" id="LCJB01000055">
    <property type="protein sequence ID" value="KKT69533.1"/>
    <property type="molecule type" value="Genomic_DNA"/>
</dbReference>